<dbReference type="RefSeq" id="WP_012778046.1">
    <property type="nucleotide sequence ID" value="NC_012982.1"/>
</dbReference>
<proteinExistence type="predicted"/>
<evidence type="ECO:0008006" key="3">
    <source>
        <dbReference type="Google" id="ProtNLM"/>
    </source>
</evidence>
<accession>C6XL59</accession>
<sequence length="252" mass="27715">MSKFNLSDEKLKRAVDNAVLELIRVQHEGRYSTVVLPIWLSSGAAVSVCIRAIGNSVSISDQGNSYLEAEDVNAQRTFSQIAQSIAEKHHVSYKDKAFSLDKVSFDNIAGAIGVVAEASRAAYDLAIDKVSERSEKNAKFEIDQKLRSYFPSHAVAKDVSIRGASNHEWKFSNVVTLDFRRKAVFEVVSSAPVAVYSVVTKFTDLKSLENSPTRVSVLNDRNGIGDLIRVLQQTSNVMDAQFTAEEIEAVVA</sequence>
<dbReference type="STRING" id="582402.Hbal_0186"/>
<dbReference type="eggNOG" id="ENOG50337QT">
    <property type="taxonomic scope" value="Bacteria"/>
</dbReference>
<dbReference type="Proteomes" id="UP000002745">
    <property type="component" value="Chromosome"/>
</dbReference>
<gene>
    <name evidence="1" type="ordered locus">Hbal_0186</name>
</gene>
<organism evidence="1 2">
    <name type="scientific">Hirschia baltica (strain ATCC 49814 / DSM 5838 / IFAM 1418)</name>
    <dbReference type="NCBI Taxonomy" id="582402"/>
    <lineage>
        <taxon>Bacteria</taxon>
        <taxon>Pseudomonadati</taxon>
        <taxon>Pseudomonadota</taxon>
        <taxon>Alphaproteobacteria</taxon>
        <taxon>Hyphomonadales</taxon>
        <taxon>Hyphomonadaceae</taxon>
        <taxon>Hirschia</taxon>
    </lineage>
</organism>
<dbReference type="AlphaFoldDB" id="C6XL59"/>
<reference evidence="2" key="1">
    <citation type="journal article" date="2011" name="J. Bacteriol.">
        <title>Genome sequences of eight morphologically diverse alphaproteobacteria.</title>
        <authorList>
            <consortium name="US DOE Joint Genome Institute"/>
            <person name="Brown P.J."/>
            <person name="Kysela D.T."/>
            <person name="Buechlein A."/>
            <person name="Hemmerich C."/>
            <person name="Brun Y.V."/>
        </authorList>
    </citation>
    <scope>NUCLEOTIDE SEQUENCE [LARGE SCALE GENOMIC DNA]</scope>
    <source>
        <strain evidence="2">ATCC 49814 / DSM 5838 / IFAM 1418</strain>
    </source>
</reference>
<dbReference type="HOGENOM" id="CLU_1101695_0_0_5"/>
<dbReference type="KEGG" id="hba:Hbal_0186"/>
<keyword evidence="2" id="KW-1185">Reference proteome</keyword>
<protein>
    <recommendedName>
        <fullName evidence="3">DUF1828 domain-containing protein</fullName>
    </recommendedName>
</protein>
<dbReference type="OrthoDB" id="8439561at2"/>
<name>C6XL59_HIRBI</name>
<evidence type="ECO:0000313" key="2">
    <source>
        <dbReference type="Proteomes" id="UP000002745"/>
    </source>
</evidence>
<evidence type="ECO:0000313" key="1">
    <source>
        <dbReference type="EMBL" id="ACT57888.1"/>
    </source>
</evidence>
<dbReference type="EMBL" id="CP001678">
    <property type="protein sequence ID" value="ACT57888.1"/>
    <property type="molecule type" value="Genomic_DNA"/>
</dbReference>